<evidence type="ECO:0008006" key="5">
    <source>
        <dbReference type="Google" id="ProtNLM"/>
    </source>
</evidence>
<dbReference type="PANTHER" id="PTHR18460">
    <property type="entry name" value="TEL2 INTERACTING PROTEIN 1 TTI1 FAMILY MEMBER"/>
    <property type="match status" value="1"/>
</dbReference>
<dbReference type="Pfam" id="PF24176">
    <property type="entry name" value="TPR_TTI1_2nd"/>
    <property type="match status" value="1"/>
</dbReference>
<proteinExistence type="predicted"/>
<evidence type="ECO:0000259" key="2">
    <source>
        <dbReference type="Pfam" id="PF24181"/>
    </source>
</evidence>
<sequence>MSTLESQRADLFRTVHTIGVSLNTECSPLTPQTSRAAARLLAEMLQTLNSIDDPETLLNPPLLDSIIYPLFRLFHNSRSKKDVMVDHVIEPWLKCILFLLSQTLWKLAMKPELLRQLIVLFATCIDLQITRKQASEEIMLLAVQCLAAVMPRPYLEGRNDMAPPDEQRIPSMLDNSFRLPLMQCIAVLFTTMRDAHDIQLRLDAARTLSQILLDNVRDVDWIAEVFPSVISALCRTIYQKQEKESHLIIVAALETLGDLIQFVMRDDVNEAFLNDVKSFKDLAKSFKDLSIEANRPESHQKPTAVTQERIIADKLRTPGWHAATKKQLRKSLDSITNVRSHSNWKVRSAFVLFAYKLLSTCSRSMDNCVSLLIEMIVLRMDDEYSPVAQDCRGYIDALTTTASFQDRIVPILKEGLYTWIQSLPRKIMTGNEQEKLDAIALVVGHILLLRQQAESVLDMAINSVSDGLLAAMDIDKDSLRILEEKEGKKYLEFAEDDTFLPKPIFPKIRFKHLVTDQAMEKTTRLLNLIGQFGNLRLWLSHFMNYLKEGEEQVRPQAAYVIHALLSGLALEDDWVKGDNELTETRINALGLEVLRDIEDILANRKVAEPTAVTTRNPQPLDVETAEVMSTCLMLQVIATAALLIERKYLDEELITLLYPLLAYLGSPNLVIQTYALTAMEVIAHEQGHKNAQELAIANVDYIINSVSQRIYFLTENPRAPMVLKALVHVAGSRAITYLDDSVEEIYEALDQYHMDRWFCSQLCDVLAEVIHTLEANVVLIENEKTSALTKSEKHQGVSEEIADFIKERKERRGETEEEEARMNIDGVGRYFLERQKRGDAKTPSLEDIVEDEIAREQNEEPKEKMKGEKVEPLTKQQQMTLAIMKKVIHFLMAPSSHLRSQILILLTSGSRVLAERLDHLNPFIHTLWPLLMNRLDDGEHFVAFSAAVLVQTLAEISGEFLSSRIQDIWTRFQKLLCHVNSGRPTYYSTFSYTFRLEKCILETLKHFSKTVPMSQQMAMEIINETECFLDAQMHPELQQACIDMLEALSTQYADNVWFCALSLLGDEAQLQPPVDTLSTFKIPDWMKMTKRDCRANARKLLIICT</sequence>
<reference evidence="3" key="1">
    <citation type="submission" date="2020-01" db="EMBL/GenBank/DDBJ databases">
        <title>Genome Sequencing of Three Apophysomyces-Like Fungal Strains Confirms a Novel Fungal Genus in the Mucoromycota with divergent Burkholderia-like Endosymbiotic Bacteria.</title>
        <authorList>
            <person name="Stajich J.E."/>
            <person name="Macias A.M."/>
            <person name="Carter-House D."/>
            <person name="Lovett B."/>
            <person name="Kasson L.R."/>
            <person name="Berry K."/>
            <person name="Grigoriev I."/>
            <person name="Chang Y."/>
            <person name="Spatafora J."/>
            <person name="Kasson M.T."/>
        </authorList>
    </citation>
    <scope>NUCLEOTIDE SEQUENCE</scope>
    <source>
        <strain evidence="3">NRRL A-21654</strain>
    </source>
</reference>
<accession>A0A8H7BLB6</accession>
<dbReference type="EMBL" id="JABAYA010000208">
    <property type="protein sequence ID" value="KAF7722199.1"/>
    <property type="molecule type" value="Genomic_DNA"/>
</dbReference>
<dbReference type="Gene3D" id="1.25.10.10">
    <property type="entry name" value="Leucine-rich Repeat Variant"/>
    <property type="match status" value="2"/>
</dbReference>
<dbReference type="PANTHER" id="PTHR18460:SF3">
    <property type="entry name" value="TELO2-INTERACTING PROTEIN 1 HOMOLOG"/>
    <property type="match status" value="1"/>
</dbReference>
<dbReference type="InterPro" id="IPR057567">
    <property type="entry name" value="TPR_TTI1_C"/>
</dbReference>
<dbReference type="OrthoDB" id="49511at2759"/>
<dbReference type="InterPro" id="IPR049362">
    <property type="entry name" value="TTI1_rpt"/>
</dbReference>
<dbReference type="InterPro" id="IPR016024">
    <property type="entry name" value="ARM-type_fold"/>
</dbReference>
<organism evidence="3 4">
    <name type="scientific">Apophysomyces ossiformis</name>
    <dbReference type="NCBI Taxonomy" id="679940"/>
    <lineage>
        <taxon>Eukaryota</taxon>
        <taxon>Fungi</taxon>
        <taxon>Fungi incertae sedis</taxon>
        <taxon>Mucoromycota</taxon>
        <taxon>Mucoromycotina</taxon>
        <taxon>Mucoromycetes</taxon>
        <taxon>Mucorales</taxon>
        <taxon>Mucorineae</taxon>
        <taxon>Mucoraceae</taxon>
        <taxon>Apophysomyces</taxon>
    </lineage>
</organism>
<evidence type="ECO:0000313" key="3">
    <source>
        <dbReference type="EMBL" id="KAF7722199.1"/>
    </source>
</evidence>
<protein>
    <recommendedName>
        <fullName evidence="5">TEL2-interacting protein 1</fullName>
    </recommendedName>
</protein>
<gene>
    <name evidence="3" type="ORF">EC973_003553</name>
</gene>
<dbReference type="Proteomes" id="UP000605846">
    <property type="component" value="Unassembled WGS sequence"/>
</dbReference>
<name>A0A8H7BLB6_9FUNG</name>
<dbReference type="SUPFAM" id="SSF48371">
    <property type="entry name" value="ARM repeat"/>
    <property type="match status" value="1"/>
</dbReference>
<comment type="caution">
    <text evidence="3">The sequence shown here is derived from an EMBL/GenBank/DDBJ whole genome shotgun (WGS) entry which is preliminary data.</text>
</comment>
<dbReference type="InterPro" id="IPR011989">
    <property type="entry name" value="ARM-like"/>
</dbReference>
<evidence type="ECO:0000259" key="1">
    <source>
        <dbReference type="Pfam" id="PF24173"/>
    </source>
</evidence>
<dbReference type="Pfam" id="PF24181">
    <property type="entry name" value="TPR_TTI1_C"/>
    <property type="match status" value="1"/>
</dbReference>
<dbReference type="Pfam" id="PF24173">
    <property type="entry name" value="TPR_TTI1_N"/>
    <property type="match status" value="1"/>
</dbReference>
<dbReference type="Pfam" id="PF21547">
    <property type="entry name" value="TTI1"/>
    <property type="match status" value="1"/>
</dbReference>
<dbReference type="GO" id="GO:0005737">
    <property type="term" value="C:cytoplasm"/>
    <property type="evidence" value="ECO:0007669"/>
    <property type="project" value="TreeGrafter"/>
</dbReference>
<dbReference type="InterPro" id="IPR052587">
    <property type="entry name" value="TELO2-interacting_protein_1"/>
</dbReference>
<evidence type="ECO:0000313" key="4">
    <source>
        <dbReference type="Proteomes" id="UP000605846"/>
    </source>
</evidence>
<keyword evidence="4" id="KW-1185">Reference proteome</keyword>
<feature type="domain" description="TTI1 N-terminal TPR" evidence="1">
    <location>
        <begin position="24"/>
        <end position="383"/>
    </location>
</feature>
<dbReference type="InterPro" id="IPR057566">
    <property type="entry name" value="TPR_TTI1_N"/>
</dbReference>
<feature type="domain" description="TTI1 C-terminal TPR" evidence="2">
    <location>
        <begin position="765"/>
        <end position="1057"/>
    </location>
</feature>
<dbReference type="AlphaFoldDB" id="A0A8H7BLB6"/>